<gene>
    <name evidence="4" type="ORF">CARN1_1741</name>
</gene>
<dbReference type="Gene3D" id="1.10.8.80">
    <property type="entry name" value="Magnesium chelatase subunit I, C-Terminal domain"/>
    <property type="match status" value="1"/>
</dbReference>
<dbReference type="InterPro" id="IPR027417">
    <property type="entry name" value="P-loop_NTPase"/>
</dbReference>
<dbReference type="FunFam" id="3.40.50.300:FF:000640">
    <property type="entry name" value="MoxR family ATPase"/>
    <property type="match status" value="1"/>
</dbReference>
<accession>E6PDV3</accession>
<dbReference type="InterPro" id="IPR011703">
    <property type="entry name" value="ATPase_AAA-3"/>
</dbReference>
<dbReference type="InterPro" id="IPR003593">
    <property type="entry name" value="AAA+_ATPase"/>
</dbReference>
<evidence type="ECO:0000256" key="1">
    <source>
        <dbReference type="ARBA" id="ARBA00022741"/>
    </source>
</evidence>
<dbReference type="PIRSF" id="PIRSF002849">
    <property type="entry name" value="AAA_ATPase_chaperone_MoxR_prd"/>
    <property type="match status" value="1"/>
</dbReference>
<dbReference type="Pfam" id="PF17863">
    <property type="entry name" value="AAA_lid_2"/>
    <property type="match status" value="1"/>
</dbReference>
<dbReference type="CDD" id="cd00009">
    <property type="entry name" value="AAA"/>
    <property type="match status" value="1"/>
</dbReference>
<keyword evidence="2" id="KW-0067">ATP-binding</keyword>
<evidence type="ECO:0000256" key="2">
    <source>
        <dbReference type="ARBA" id="ARBA00022840"/>
    </source>
</evidence>
<dbReference type="Pfam" id="PF07726">
    <property type="entry name" value="AAA_3"/>
    <property type="match status" value="1"/>
</dbReference>
<dbReference type="PANTHER" id="PTHR42759:SF1">
    <property type="entry name" value="MAGNESIUM-CHELATASE SUBUNIT CHLD"/>
    <property type="match status" value="1"/>
</dbReference>
<sequence>MSATPRDVERALKSTIVGQDAAIEGLSLALIADGHALLEGPPGIAKTLACRALAASLDATFKRIQFTPDLLPADIVGTRIFDQQSSRFDTVLGPIVANIVLADEINRAPAKVQSALLEAMQERQVTIGLESHALPDPFVVLATMNPLDNDGTYALPLAQMDRFLLKIDLGYPSEEEELEILDRYAFAQTPLPQRVATLEDVARWRAQARAVHVDMKLHRYVVDLVMATRQESPYVASGASPRASLALVNCARARALLRGRDYVEPDDIRSVALPVLRHRIAFTHRLSLEGLSPTLWIARTIAGVRVP</sequence>
<protein>
    <submittedName>
        <fullName evidence="4">Putative AAA ATPase</fullName>
    </submittedName>
</protein>
<proteinExistence type="predicted"/>
<feature type="domain" description="AAA+ ATPase" evidence="3">
    <location>
        <begin position="32"/>
        <end position="173"/>
    </location>
</feature>
<dbReference type="SUPFAM" id="SSF52540">
    <property type="entry name" value="P-loop containing nucleoside triphosphate hydrolases"/>
    <property type="match status" value="1"/>
</dbReference>
<dbReference type="SMART" id="SM00382">
    <property type="entry name" value="AAA"/>
    <property type="match status" value="1"/>
</dbReference>
<dbReference type="InterPro" id="IPR041628">
    <property type="entry name" value="ChlI/MoxR_AAA_lid"/>
</dbReference>
<dbReference type="GO" id="GO:0016887">
    <property type="term" value="F:ATP hydrolysis activity"/>
    <property type="evidence" value="ECO:0007669"/>
    <property type="project" value="InterPro"/>
</dbReference>
<dbReference type="PANTHER" id="PTHR42759">
    <property type="entry name" value="MOXR FAMILY PROTEIN"/>
    <property type="match status" value="1"/>
</dbReference>
<reference evidence="4" key="1">
    <citation type="submission" date="2009-10" db="EMBL/GenBank/DDBJ databases">
        <title>Diversity of trophic interactions inside an arsenic-rich microbial ecosystem.</title>
        <authorList>
            <person name="Bertin P.N."/>
            <person name="Heinrich-Salmeron A."/>
            <person name="Pelletier E."/>
            <person name="Goulhen-Chollet F."/>
            <person name="Arsene-Ploetze F."/>
            <person name="Gallien S."/>
            <person name="Calteau A."/>
            <person name="Vallenet D."/>
            <person name="Casiot C."/>
            <person name="Chane-Woon-Ming B."/>
            <person name="Giloteaux L."/>
            <person name="Barakat M."/>
            <person name="Bonnefoy V."/>
            <person name="Bruneel O."/>
            <person name="Chandler M."/>
            <person name="Cleiss J."/>
            <person name="Duran R."/>
            <person name="Elbaz-Poulichet F."/>
            <person name="Fonknechten N."/>
            <person name="Lauga B."/>
            <person name="Mornico D."/>
            <person name="Ortet P."/>
            <person name="Schaeffer C."/>
            <person name="Siguier P."/>
            <person name="Alexander Thil Smith A."/>
            <person name="Van Dorsselaer A."/>
            <person name="Weissenbach J."/>
            <person name="Medigue C."/>
            <person name="Le Paslier D."/>
        </authorList>
    </citation>
    <scope>NUCLEOTIDE SEQUENCE</scope>
</reference>
<evidence type="ECO:0000259" key="3">
    <source>
        <dbReference type="SMART" id="SM00382"/>
    </source>
</evidence>
<dbReference type="AlphaFoldDB" id="E6PDV3"/>
<organism evidence="4">
    <name type="scientific">mine drainage metagenome</name>
    <dbReference type="NCBI Taxonomy" id="410659"/>
    <lineage>
        <taxon>unclassified sequences</taxon>
        <taxon>metagenomes</taxon>
        <taxon>ecological metagenomes</taxon>
    </lineage>
</organism>
<comment type="caution">
    <text evidence="4">The sequence shown here is derived from an EMBL/GenBank/DDBJ whole genome shotgun (WGS) entry which is preliminary data.</text>
</comment>
<keyword evidence="1" id="KW-0547">Nucleotide-binding</keyword>
<dbReference type="EMBL" id="CABL01000002">
    <property type="protein sequence ID" value="CBH74638.1"/>
    <property type="molecule type" value="Genomic_DNA"/>
</dbReference>
<dbReference type="GO" id="GO:0005524">
    <property type="term" value="F:ATP binding"/>
    <property type="evidence" value="ECO:0007669"/>
    <property type="project" value="UniProtKB-KW"/>
</dbReference>
<name>E6PDV3_9ZZZZ</name>
<evidence type="ECO:0000313" key="4">
    <source>
        <dbReference type="EMBL" id="CBH74638.1"/>
    </source>
</evidence>
<dbReference type="InterPro" id="IPR050764">
    <property type="entry name" value="CbbQ/NirQ/NorQ/GpvN"/>
</dbReference>
<dbReference type="Gene3D" id="3.40.50.300">
    <property type="entry name" value="P-loop containing nucleotide triphosphate hydrolases"/>
    <property type="match status" value="1"/>
</dbReference>